<dbReference type="PROSITE" id="PS50109">
    <property type="entry name" value="HIS_KIN"/>
    <property type="match status" value="1"/>
</dbReference>
<evidence type="ECO:0000313" key="14">
    <source>
        <dbReference type="EMBL" id="SMC78755.1"/>
    </source>
</evidence>
<evidence type="ECO:0000256" key="1">
    <source>
        <dbReference type="ARBA" id="ARBA00000085"/>
    </source>
</evidence>
<evidence type="ECO:0000259" key="13">
    <source>
        <dbReference type="PROSITE" id="PS50885"/>
    </source>
</evidence>
<evidence type="ECO:0000256" key="8">
    <source>
        <dbReference type="ARBA" id="ARBA00022989"/>
    </source>
</evidence>
<protein>
    <recommendedName>
        <fullName evidence="3">histidine kinase</fullName>
        <ecNumber evidence="3">2.7.13.3</ecNumber>
    </recommendedName>
</protein>
<dbReference type="SUPFAM" id="SSF47384">
    <property type="entry name" value="Homodimeric domain of signal transducing histidine kinase"/>
    <property type="match status" value="1"/>
</dbReference>
<feature type="transmembrane region" description="Helical" evidence="11">
    <location>
        <begin position="7"/>
        <end position="30"/>
    </location>
</feature>
<keyword evidence="8 11" id="KW-1133">Transmembrane helix</keyword>
<evidence type="ECO:0000256" key="3">
    <source>
        <dbReference type="ARBA" id="ARBA00012438"/>
    </source>
</evidence>
<proteinExistence type="predicted"/>
<feature type="domain" description="HAMP" evidence="13">
    <location>
        <begin position="175"/>
        <end position="228"/>
    </location>
</feature>
<feature type="transmembrane region" description="Helical" evidence="11">
    <location>
        <begin position="154"/>
        <end position="173"/>
    </location>
</feature>
<evidence type="ECO:0000259" key="12">
    <source>
        <dbReference type="PROSITE" id="PS50109"/>
    </source>
</evidence>
<keyword evidence="15" id="KW-1185">Reference proteome</keyword>
<keyword evidence="4" id="KW-0597">Phosphoprotein</keyword>
<evidence type="ECO:0000256" key="7">
    <source>
        <dbReference type="ARBA" id="ARBA00022777"/>
    </source>
</evidence>
<evidence type="ECO:0000256" key="11">
    <source>
        <dbReference type="SAM" id="Phobius"/>
    </source>
</evidence>
<dbReference type="Pfam" id="PF00672">
    <property type="entry name" value="HAMP"/>
    <property type="match status" value="1"/>
</dbReference>
<dbReference type="InterPro" id="IPR050428">
    <property type="entry name" value="TCS_sensor_his_kinase"/>
</dbReference>
<dbReference type="AlphaFoldDB" id="A0A1W2C0K2"/>
<comment type="subcellular location">
    <subcellularLocation>
        <location evidence="2">Membrane</location>
    </subcellularLocation>
</comment>
<dbReference type="Gene3D" id="6.10.340.10">
    <property type="match status" value="1"/>
</dbReference>
<dbReference type="CDD" id="cd00082">
    <property type="entry name" value="HisKA"/>
    <property type="match status" value="1"/>
</dbReference>
<dbReference type="PANTHER" id="PTHR45436">
    <property type="entry name" value="SENSOR HISTIDINE KINASE YKOH"/>
    <property type="match status" value="1"/>
</dbReference>
<dbReference type="STRING" id="151894.SAMN04488524_2807"/>
<dbReference type="InterPro" id="IPR036890">
    <property type="entry name" value="HATPase_C_sf"/>
</dbReference>
<dbReference type="PANTHER" id="PTHR45436:SF5">
    <property type="entry name" value="SENSOR HISTIDINE KINASE TRCS"/>
    <property type="match status" value="1"/>
</dbReference>
<keyword evidence="10 11" id="KW-0472">Membrane</keyword>
<dbReference type="Gene3D" id="1.10.287.130">
    <property type="match status" value="1"/>
</dbReference>
<dbReference type="CDD" id="cd06225">
    <property type="entry name" value="HAMP"/>
    <property type="match status" value="1"/>
</dbReference>
<dbReference type="Proteomes" id="UP000192756">
    <property type="component" value="Unassembled WGS sequence"/>
</dbReference>
<dbReference type="EMBL" id="FWXT01000001">
    <property type="protein sequence ID" value="SMC78755.1"/>
    <property type="molecule type" value="Genomic_DNA"/>
</dbReference>
<keyword evidence="5" id="KW-0808">Transferase</keyword>
<dbReference type="GO" id="GO:0005886">
    <property type="term" value="C:plasma membrane"/>
    <property type="evidence" value="ECO:0007669"/>
    <property type="project" value="TreeGrafter"/>
</dbReference>
<comment type="catalytic activity">
    <reaction evidence="1">
        <text>ATP + protein L-histidine = ADP + protein N-phospho-L-histidine.</text>
        <dbReference type="EC" id="2.7.13.3"/>
    </reaction>
</comment>
<evidence type="ECO:0000256" key="2">
    <source>
        <dbReference type="ARBA" id="ARBA00004370"/>
    </source>
</evidence>
<dbReference type="Pfam" id="PF00512">
    <property type="entry name" value="HisKA"/>
    <property type="match status" value="1"/>
</dbReference>
<dbReference type="CDD" id="cd00075">
    <property type="entry name" value="HATPase"/>
    <property type="match status" value="1"/>
</dbReference>
<evidence type="ECO:0000256" key="10">
    <source>
        <dbReference type="ARBA" id="ARBA00023136"/>
    </source>
</evidence>
<keyword evidence="9" id="KW-0902">Two-component regulatory system</keyword>
<dbReference type="PROSITE" id="PS50885">
    <property type="entry name" value="HAMP"/>
    <property type="match status" value="1"/>
</dbReference>
<reference evidence="15" key="1">
    <citation type="submission" date="2017-04" db="EMBL/GenBank/DDBJ databases">
        <authorList>
            <person name="Varghese N."/>
            <person name="Submissions S."/>
        </authorList>
    </citation>
    <scope>NUCLEOTIDE SEQUENCE [LARGE SCALE GENOMIC DNA]</scope>
    <source>
        <strain evidence="15">DSM 12126</strain>
    </source>
</reference>
<dbReference type="GO" id="GO:0000155">
    <property type="term" value="F:phosphorelay sensor kinase activity"/>
    <property type="evidence" value="ECO:0007669"/>
    <property type="project" value="InterPro"/>
</dbReference>
<feature type="domain" description="Histidine kinase" evidence="12">
    <location>
        <begin position="236"/>
        <end position="453"/>
    </location>
</feature>
<evidence type="ECO:0000256" key="4">
    <source>
        <dbReference type="ARBA" id="ARBA00022553"/>
    </source>
</evidence>
<dbReference type="InterPro" id="IPR003594">
    <property type="entry name" value="HATPase_dom"/>
</dbReference>
<dbReference type="InterPro" id="IPR003660">
    <property type="entry name" value="HAMP_dom"/>
</dbReference>
<gene>
    <name evidence="14" type="ORF">SAMN04488524_2807</name>
</gene>
<dbReference type="InterPro" id="IPR003661">
    <property type="entry name" value="HisK_dim/P_dom"/>
</dbReference>
<organism evidence="14 15">
    <name type="scientific">Pedobacter africanus</name>
    <dbReference type="NCBI Taxonomy" id="151894"/>
    <lineage>
        <taxon>Bacteria</taxon>
        <taxon>Pseudomonadati</taxon>
        <taxon>Bacteroidota</taxon>
        <taxon>Sphingobacteriia</taxon>
        <taxon>Sphingobacteriales</taxon>
        <taxon>Sphingobacteriaceae</taxon>
        <taxon>Pedobacter</taxon>
    </lineage>
</organism>
<dbReference type="OrthoDB" id="594725at2"/>
<evidence type="ECO:0000256" key="5">
    <source>
        <dbReference type="ARBA" id="ARBA00022679"/>
    </source>
</evidence>
<dbReference type="SUPFAM" id="SSF55874">
    <property type="entry name" value="ATPase domain of HSP90 chaperone/DNA topoisomerase II/histidine kinase"/>
    <property type="match status" value="1"/>
</dbReference>
<keyword evidence="7 14" id="KW-0418">Kinase</keyword>
<dbReference type="SMART" id="SM00388">
    <property type="entry name" value="HisKA"/>
    <property type="match status" value="1"/>
</dbReference>
<dbReference type="SMART" id="SM00304">
    <property type="entry name" value="HAMP"/>
    <property type="match status" value="1"/>
</dbReference>
<evidence type="ECO:0000256" key="6">
    <source>
        <dbReference type="ARBA" id="ARBA00022692"/>
    </source>
</evidence>
<dbReference type="SMART" id="SM00387">
    <property type="entry name" value="HATPase_c"/>
    <property type="match status" value="1"/>
</dbReference>
<dbReference type="EC" id="2.7.13.3" evidence="3"/>
<evidence type="ECO:0000313" key="15">
    <source>
        <dbReference type="Proteomes" id="UP000192756"/>
    </source>
</evidence>
<name>A0A1W2C0K2_9SPHI</name>
<evidence type="ECO:0000256" key="9">
    <source>
        <dbReference type="ARBA" id="ARBA00023012"/>
    </source>
</evidence>
<dbReference type="PRINTS" id="PR00344">
    <property type="entry name" value="BCTRLSENSOR"/>
</dbReference>
<dbReference type="Gene3D" id="3.30.565.10">
    <property type="entry name" value="Histidine kinase-like ATPase, C-terminal domain"/>
    <property type="match status" value="1"/>
</dbReference>
<sequence>MKFQNKLTLLFFFIGTIGLIFFHAAIFYFVSDFNFEDFFKRLQARARLAAEININPNGKSAVTQEMRNRYLEKMEDEQDFIIKVDTLKRMQFERPINLPENFYKTIVSKGNARYNKDNRFYYGQLFGTKSGNYIVVVAASDPSGFHELETLRKVLLLVFAVAVLLTYIAGRVFSHYSVMPLRNLIRNVQNISANNLHLRLEELKGNDEMAELVLTFNNMLNRLETAFSTQNNFVSNASHELKTPLAIIIAEIQIMLAQQKMAPDTEASARVILSHAEKLGHIITSLLGLAQTGFDGKKQNWQKIRIDELIMTVADSVKKIDPESIIQIDFSSLPADESELYTEGNVNLLQLALSNILGNACKYSNNQPVEIKLRFENRRIVIAITDHGIGIPENEQQHIFEPFFRASNTSDFEGHGIGLPLTLNIIRLHKGTIGIRSEEQIGTEIKIILPVSNEILISS</sequence>
<accession>A0A1W2C0K2</accession>
<dbReference type="InterPro" id="IPR036097">
    <property type="entry name" value="HisK_dim/P_sf"/>
</dbReference>
<dbReference type="SUPFAM" id="SSF158472">
    <property type="entry name" value="HAMP domain-like"/>
    <property type="match status" value="1"/>
</dbReference>
<keyword evidence="6 11" id="KW-0812">Transmembrane</keyword>
<dbReference type="RefSeq" id="WP_084239442.1">
    <property type="nucleotide sequence ID" value="NZ_FWXT01000001.1"/>
</dbReference>
<dbReference type="InterPro" id="IPR005467">
    <property type="entry name" value="His_kinase_dom"/>
</dbReference>
<dbReference type="Pfam" id="PF02518">
    <property type="entry name" value="HATPase_c"/>
    <property type="match status" value="1"/>
</dbReference>
<dbReference type="InterPro" id="IPR004358">
    <property type="entry name" value="Sig_transdc_His_kin-like_C"/>
</dbReference>